<comment type="function">
    <text evidence="6">Part of the outer membrane protein assembly complex, which is involved in assembly and insertion of beta-barrel proteins into the outer membrane.</text>
</comment>
<dbReference type="GO" id="GO:0051205">
    <property type="term" value="P:protein insertion into membrane"/>
    <property type="evidence" value="ECO:0007669"/>
    <property type="project" value="UniProtKB-UniRule"/>
</dbReference>
<sequence precursor="true">MTAASSSRRLARLLSALALIALAACSSTPREDDAKKSAEKLYAEAKDDMATGAWDQAIKTLERVEGRAAGTLLAQQAQLDIGYAQWKTNEKAKALSTLDRFVKVHPSSPGVDYALYLRGLINFNDNLGLLGFLAGQSLTDRDQQASRDAYQSFRQLVEQFPDSRYADDARVRMDYIVNSLAEYEVHVARYYLRRGALLAAANRAQQAVQAYPQAPAGEEALFIMVEAYDRLGLTQLRDDARRVLTTNFPNSRFVQPELAQAKPWWKLW</sequence>
<protein>
    <recommendedName>
        <fullName evidence="6">Outer membrane protein assembly factor BamD</fullName>
    </recommendedName>
</protein>
<organism evidence="8 9">
    <name type="scientific">Ideonella alba</name>
    <dbReference type="NCBI Taxonomy" id="2824118"/>
    <lineage>
        <taxon>Bacteria</taxon>
        <taxon>Pseudomonadati</taxon>
        <taxon>Pseudomonadota</taxon>
        <taxon>Betaproteobacteria</taxon>
        <taxon>Burkholderiales</taxon>
        <taxon>Sphaerotilaceae</taxon>
        <taxon>Ideonella</taxon>
    </lineage>
</organism>
<dbReference type="NCBIfam" id="TIGR03302">
    <property type="entry name" value="OM_YfiO"/>
    <property type="match status" value="1"/>
</dbReference>
<comment type="similarity">
    <text evidence="6">Belongs to the BamD family.</text>
</comment>
<proteinExistence type="inferred from homology"/>
<dbReference type="AlphaFoldDB" id="A0A941BBG7"/>
<dbReference type="InterPro" id="IPR011990">
    <property type="entry name" value="TPR-like_helical_dom_sf"/>
</dbReference>
<dbReference type="Proteomes" id="UP000676246">
    <property type="component" value="Unassembled WGS sequence"/>
</dbReference>
<evidence type="ECO:0000256" key="3">
    <source>
        <dbReference type="ARBA" id="ARBA00023139"/>
    </source>
</evidence>
<comment type="caution">
    <text evidence="8">The sequence shown here is derived from an EMBL/GenBank/DDBJ whole genome shotgun (WGS) entry which is preliminary data.</text>
</comment>
<evidence type="ECO:0000259" key="7">
    <source>
        <dbReference type="Pfam" id="PF13525"/>
    </source>
</evidence>
<dbReference type="InterPro" id="IPR039565">
    <property type="entry name" value="BamD-like"/>
</dbReference>
<evidence type="ECO:0000313" key="9">
    <source>
        <dbReference type="Proteomes" id="UP000676246"/>
    </source>
</evidence>
<keyword evidence="1 6" id="KW-0732">Signal</keyword>
<evidence type="ECO:0000313" key="8">
    <source>
        <dbReference type="EMBL" id="MBQ0930855.1"/>
    </source>
</evidence>
<dbReference type="GO" id="GO:0043165">
    <property type="term" value="P:Gram-negative-bacterium-type cell outer membrane assembly"/>
    <property type="evidence" value="ECO:0007669"/>
    <property type="project" value="UniProtKB-UniRule"/>
</dbReference>
<keyword evidence="4 6" id="KW-0998">Cell outer membrane</keyword>
<dbReference type="PANTHER" id="PTHR37423:SF1">
    <property type="entry name" value="OUTER MEMBRANE PROTEIN ASSEMBLY FACTOR BAMD"/>
    <property type="match status" value="1"/>
</dbReference>
<name>A0A941BBG7_9BURK</name>
<dbReference type="Gene3D" id="1.25.40.10">
    <property type="entry name" value="Tetratricopeptide repeat domain"/>
    <property type="match status" value="1"/>
</dbReference>
<feature type="chain" id="PRO_5038186989" description="Outer membrane protein assembly factor BamD" evidence="6">
    <location>
        <begin position="24"/>
        <end position="268"/>
    </location>
</feature>
<dbReference type="PANTHER" id="PTHR37423">
    <property type="entry name" value="SOLUBLE LYTIC MUREIN TRANSGLYCOSYLASE-RELATED"/>
    <property type="match status" value="1"/>
</dbReference>
<dbReference type="SUPFAM" id="SSF48452">
    <property type="entry name" value="TPR-like"/>
    <property type="match status" value="1"/>
</dbReference>
<reference evidence="8 9" key="1">
    <citation type="submission" date="2021-04" db="EMBL/GenBank/DDBJ databases">
        <title>The genome sequence of Ideonella sp. 3Y2.</title>
        <authorList>
            <person name="Liu Y."/>
        </authorList>
    </citation>
    <scope>NUCLEOTIDE SEQUENCE [LARGE SCALE GENOMIC DNA]</scope>
    <source>
        <strain evidence="8 9">3Y2</strain>
    </source>
</reference>
<gene>
    <name evidence="6" type="primary">bamD</name>
    <name evidence="8" type="ORF">KAK03_10185</name>
</gene>
<dbReference type="Pfam" id="PF13525">
    <property type="entry name" value="YfiO"/>
    <property type="match status" value="1"/>
</dbReference>
<dbReference type="CDD" id="cd15830">
    <property type="entry name" value="BamD"/>
    <property type="match status" value="1"/>
</dbReference>
<evidence type="ECO:0000256" key="5">
    <source>
        <dbReference type="ARBA" id="ARBA00023288"/>
    </source>
</evidence>
<evidence type="ECO:0000256" key="2">
    <source>
        <dbReference type="ARBA" id="ARBA00023136"/>
    </source>
</evidence>
<dbReference type="RefSeq" id="WP_210853858.1">
    <property type="nucleotide sequence ID" value="NZ_JAGQDD010000006.1"/>
</dbReference>
<dbReference type="InterPro" id="IPR017689">
    <property type="entry name" value="BamD"/>
</dbReference>
<evidence type="ECO:0000256" key="6">
    <source>
        <dbReference type="HAMAP-Rule" id="MF_00922"/>
    </source>
</evidence>
<evidence type="ECO:0000256" key="4">
    <source>
        <dbReference type="ARBA" id="ARBA00023237"/>
    </source>
</evidence>
<dbReference type="EMBL" id="JAGQDD010000006">
    <property type="protein sequence ID" value="MBQ0930855.1"/>
    <property type="molecule type" value="Genomic_DNA"/>
</dbReference>
<feature type="signal peptide" evidence="6">
    <location>
        <begin position="1"/>
        <end position="23"/>
    </location>
</feature>
<comment type="subcellular location">
    <subcellularLocation>
        <location evidence="6">Cell outer membrane</location>
    </subcellularLocation>
</comment>
<accession>A0A941BBG7</accession>
<dbReference type="HAMAP" id="MF_00922">
    <property type="entry name" value="OM_assembly_BamD"/>
    <property type="match status" value="1"/>
</dbReference>
<keyword evidence="3" id="KW-0564">Palmitate</keyword>
<evidence type="ECO:0000256" key="1">
    <source>
        <dbReference type="ARBA" id="ARBA00022729"/>
    </source>
</evidence>
<keyword evidence="9" id="KW-1185">Reference proteome</keyword>
<dbReference type="GO" id="GO:1990063">
    <property type="term" value="C:Bam protein complex"/>
    <property type="evidence" value="ECO:0007669"/>
    <property type="project" value="TreeGrafter"/>
</dbReference>
<keyword evidence="2 6" id="KW-0472">Membrane</keyword>
<comment type="subunit">
    <text evidence="6">Part of the Bam complex.</text>
</comment>
<feature type="domain" description="Outer membrane lipoprotein BamD-like" evidence="7">
    <location>
        <begin position="36"/>
        <end position="240"/>
    </location>
</feature>
<keyword evidence="5" id="KW-0449">Lipoprotein</keyword>